<dbReference type="InterPro" id="IPR025552">
    <property type="entry name" value="YkyB"/>
</dbReference>
<proteinExistence type="predicted"/>
<gene>
    <name evidence="1" type="ORF">GGQ92_000061</name>
</gene>
<dbReference type="EMBL" id="JACHON010000001">
    <property type="protein sequence ID" value="MBB6511294.1"/>
    <property type="molecule type" value="Genomic_DNA"/>
</dbReference>
<comment type="caution">
    <text evidence="1">The sequence shown here is derived from an EMBL/GenBank/DDBJ whole genome shotgun (WGS) entry which is preliminary data.</text>
</comment>
<evidence type="ECO:0008006" key="3">
    <source>
        <dbReference type="Google" id="ProtNLM"/>
    </source>
</evidence>
<evidence type="ECO:0000313" key="1">
    <source>
        <dbReference type="EMBL" id="MBB6511294.1"/>
    </source>
</evidence>
<accession>A0A841RJZ6</accession>
<reference evidence="1 2" key="1">
    <citation type="submission" date="2020-08" db="EMBL/GenBank/DDBJ databases">
        <title>Genomic Encyclopedia of Type Strains, Phase IV (KMG-IV): sequencing the most valuable type-strain genomes for metagenomic binning, comparative biology and taxonomic classification.</title>
        <authorList>
            <person name="Goeker M."/>
        </authorList>
    </citation>
    <scope>NUCLEOTIDE SEQUENCE [LARGE SCALE GENOMIC DNA]</scope>
    <source>
        <strain evidence="1 2">DSM 11805</strain>
    </source>
</reference>
<evidence type="ECO:0000313" key="2">
    <source>
        <dbReference type="Proteomes" id="UP000572212"/>
    </source>
</evidence>
<organism evidence="1 2">
    <name type="scientific">Gracilibacillus halotolerans</name>
    <dbReference type="NCBI Taxonomy" id="74386"/>
    <lineage>
        <taxon>Bacteria</taxon>
        <taxon>Bacillati</taxon>
        <taxon>Bacillota</taxon>
        <taxon>Bacilli</taxon>
        <taxon>Bacillales</taxon>
        <taxon>Bacillaceae</taxon>
        <taxon>Gracilibacillus</taxon>
    </lineage>
</organism>
<sequence length="155" mass="17715">MSNDDQINQLGQALFIINRHAKTALDPSSLYLLKQEALKKLLKENKAKKIGLQFSNNPRKSKQHSVVLVEIGEYLFHIPAKSEDKSNLKHLGYPDGSHHNPKPKLSLSKAKSILSNYLGWENARFSNNPNQHRQNTNSSLSSLPNSFLFYHKRKR</sequence>
<dbReference type="Proteomes" id="UP000572212">
    <property type="component" value="Unassembled WGS sequence"/>
</dbReference>
<protein>
    <recommendedName>
        <fullName evidence="3">YkyB-like protein</fullName>
    </recommendedName>
</protein>
<dbReference type="Pfam" id="PF14177">
    <property type="entry name" value="YkyB"/>
    <property type="match status" value="1"/>
</dbReference>
<name>A0A841RJZ6_9BACI</name>
<keyword evidence="2" id="KW-1185">Reference proteome</keyword>
<dbReference type="RefSeq" id="WP_184243369.1">
    <property type="nucleotide sequence ID" value="NZ_BAAACU010000020.1"/>
</dbReference>
<dbReference type="AlphaFoldDB" id="A0A841RJZ6"/>